<dbReference type="GO" id="GO:0005737">
    <property type="term" value="C:cytoplasm"/>
    <property type="evidence" value="ECO:0007669"/>
    <property type="project" value="TreeGrafter"/>
</dbReference>
<dbReference type="SUPFAM" id="SSF52777">
    <property type="entry name" value="CoA-dependent acyltransferases"/>
    <property type="match status" value="1"/>
</dbReference>
<dbReference type="InterPro" id="IPR023213">
    <property type="entry name" value="CAT-like_dom_sf"/>
</dbReference>
<dbReference type="InterPro" id="IPR001078">
    <property type="entry name" value="2-oxoacid_DH_actylTfrase"/>
</dbReference>
<keyword evidence="3" id="KW-0012">Acyltransferase</keyword>
<dbReference type="KEGG" id="ccot:CCAX7_17690"/>
<dbReference type="PANTHER" id="PTHR43178">
    <property type="entry name" value="DIHYDROLIPOAMIDE ACETYLTRANSFERASE COMPONENT OF PYRUVATE DEHYDROGENASE COMPLEX"/>
    <property type="match status" value="1"/>
</dbReference>
<dbReference type="Gene3D" id="3.30.559.10">
    <property type="entry name" value="Chloramphenicol acetyltransferase-like domain"/>
    <property type="match status" value="1"/>
</dbReference>
<evidence type="ECO:0000256" key="2">
    <source>
        <dbReference type="ARBA" id="ARBA00022679"/>
    </source>
</evidence>
<dbReference type="InterPro" id="IPR050743">
    <property type="entry name" value="2-oxoacid_DH_E2_comp"/>
</dbReference>
<dbReference type="Pfam" id="PF00198">
    <property type="entry name" value="2-oxoacid_dh"/>
    <property type="match status" value="1"/>
</dbReference>
<name>A0A402D3S6_9BACT</name>
<evidence type="ECO:0000313" key="4">
    <source>
        <dbReference type="EMBL" id="BDI29718.1"/>
    </source>
</evidence>
<evidence type="ECO:0000256" key="1">
    <source>
        <dbReference type="ARBA" id="ARBA00001938"/>
    </source>
</evidence>
<dbReference type="RefSeq" id="WP_119324184.1">
    <property type="nucleotide sequence ID" value="NZ_AP025739.1"/>
</dbReference>
<comment type="cofactor">
    <cofactor evidence="1">
        <name>(R)-lipoate</name>
        <dbReference type="ChEBI" id="CHEBI:83088"/>
    </cofactor>
</comment>
<proteinExistence type="predicted"/>
<dbReference type="PANTHER" id="PTHR43178:SF5">
    <property type="entry name" value="LIPOAMIDE ACYLTRANSFERASE COMPONENT OF BRANCHED-CHAIN ALPHA-KETO ACID DEHYDROGENASE COMPLEX, MITOCHONDRIAL"/>
    <property type="match status" value="1"/>
</dbReference>
<dbReference type="GO" id="GO:0031405">
    <property type="term" value="F:lipoic acid binding"/>
    <property type="evidence" value="ECO:0007669"/>
    <property type="project" value="TreeGrafter"/>
</dbReference>
<dbReference type="GO" id="GO:0016407">
    <property type="term" value="F:acetyltransferase activity"/>
    <property type="evidence" value="ECO:0007669"/>
    <property type="project" value="TreeGrafter"/>
</dbReference>
<dbReference type="Proteomes" id="UP000287394">
    <property type="component" value="Chromosome"/>
</dbReference>
<protein>
    <submittedName>
        <fullName evidence="4">Uncharacterized protein</fullName>
    </submittedName>
</protein>
<evidence type="ECO:0000313" key="5">
    <source>
        <dbReference type="Proteomes" id="UP000287394"/>
    </source>
</evidence>
<sequence length="287" mass="32630">MHIPLGKTQPLTTYRKIAIASWRHPRDPSTYSWFDLPIEEAEAFLKSYPSTPKPSLTYFIGKIVANCLEEHPELNHLLRQDRLYRRARTDVFITTLLSTDKGRDLSGFVLRDVPNHSLGEVAQLAEDALTRLKTGADEETRQIDSITERLPIWLLRITMWLEDFFHYTVNVSLKQFGMPDDRFGSVMISNFGVLGIENALVPLSPYCRCPLIIGVGRPRPMPIVRKGEVVVAECVTISFTFDHRYADGVHGGLMMRRFQKIFLNPKRFPEVFDAPKATAPKVSAATV</sequence>
<keyword evidence="5" id="KW-1185">Reference proteome</keyword>
<dbReference type="EMBL" id="AP025739">
    <property type="protein sequence ID" value="BDI29718.1"/>
    <property type="molecule type" value="Genomic_DNA"/>
</dbReference>
<dbReference type="OrthoDB" id="9805770at2"/>
<accession>A0A402D3S6</accession>
<keyword evidence="2" id="KW-0808">Transferase</keyword>
<organism evidence="4 5">
    <name type="scientific">Capsulimonas corticalis</name>
    <dbReference type="NCBI Taxonomy" id="2219043"/>
    <lineage>
        <taxon>Bacteria</taxon>
        <taxon>Bacillati</taxon>
        <taxon>Armatimonadota</taxon>
        <taxon>Armatimonadia</taxon>
        <taxon>Capsulimonadales</taxon>
        <taxon>Capsulimonadaceae</taxon>
        <taxon>Capsulimonas</taxon>
    </lineage>
</organism>
<dbReference type="AlphaFoldDB" id="A0A402D3S6"/>
<evidence type="ECO:0000256" key="3">
    <source>
        <dbReference type="ARBA" id="ARBA00023315"/>
    </source>
</evidence>
<reference evidence="4 5" key="1">
    <citation type="journal article" date="2019" name="Int. J. Syst. Evol. Microbiol.">
        <title>Capsulimonas corticalis gen. nov., sp. nov., an aerobic capsulated bacterium, of a novel bacterial order, Capsulimonadales ord. nov., of the class Armatimonadia of the phylum Armatimonadetes.</title>
        <authorList>
            <person name="Li J."/>
            <person name="Kudo C."/>
            <person name="Tonouchi A."/>
        </authorList>
    </citation>
    <scope>NUCLEOTIDE SEQUENCE [LARGE SCALE GENOMIC DNA]</scope>
    <source>
        <strain evidence="4 5">AX-7</strain>
    </source>
</reference>
<gene>
    <name evidence="4" type="ORF">CCAX7_17690</name>
</gene>